<gene>
    <name evidence="1" type="ORF">EVAR_71838_1</name>
</gene>
<dbReference type="Proteomes" id="UP000299102">
    <property type="component" value="Unassembled WGS sequence"/>
</dbReference>
<comment type="caution">
    <text evidence="1">The sequence shown here is derived from an EMBL/GenBank/DDBJ whole genome shotgun (WGS) entry which is preliminary data.</text>
</comment>
<organism evidence="1 2">
    <name type="scientific">Eumeta variegata</name>
    <name type="common">Bagworm moth</name>
    <name type="synonym">Eumeta japonica</name>
    <dbReference type="NCBI Taxonomy" id="151549"/>
    <lineage>
        <taxon>Eukaryota</taxon>
        <taxon>Metazoa</taxon>
        <taxon>Ecdysozoa</taxon>
        <taxon>Arthropoda</taxon>
        <taxon>Hexapoda</taxon>
        <taxon>Insecta</taxon>
        <taxon>Pterygota</taxon>
        <taxon>Neoptera</taxon>
        <taxon>Endopterygota</taxon>
        <taxon>Lepidoptera</taxon>
        <taxon>Glossata</taxon>
        <taxon>Ditrysia</taxon>
        <taxon>Tineoidea</taxon>
        <taxon>Psychidae</taxon>
        <taxon>Oiketicinae</taxon>
        <taxon>Eumeta</taxon>
    </lineage>
</organism>
<proteinExistence type="predicted"/>
<sequence length="186" mass="21714">MKAKISRTKRQYLTTRTLERVRNSQQHARRREDLIQRSIEQAETRRSISSVVKIQLIALLSKCVTPNKICGVEDPVERFMEQIRNTQEHFQRNILGDVKAQLSVVLSRNAIPTITSCINETLIIKKLIRHRTSFEDQTQLIVVSNKQGIHVNERARQQARNRMHDISRMMNVRANSSAKPYNREKT</sequence>
<protein>
    <submittedName>
        <fullName evidence="1">Uncharacterized protein</fullName>
    </submittedName>
</protein>
<keyword evidence="2" id="KW-1185">Reference proteome</keyword>
<reference evidence="1 2" key="1">
    <citation type="journal article" date="2019" name="Commun. Biol.">
        <title>The bagworm genome reveals a unique fibroin gene that provides high tensile strength.</title>
        <authorList>
            <person name="Kono N."/>
            <person name="Nakamura H."/>
            <person name="Ohtoshi R."/>
            <person name="Tomita M."/>
            <person name="Numata K."/>
            <person name="Arakawa K."/>
        </authorList>
    </citation>
    <scope>NUCLEOTIDE SEQUENCE [LARGE SCALE GENOMIC DNA]</scope>
</reference>
<evidence type="ECO:0000313" key="2">
    <source>
        <dbReference type="Proteomes" id="UP000299102"/>
    </source>
</evidence>
<name>A0A4C1SLR6_EUMVA</name>
<evidence type="ECO:0000313" key="1">
    <source>
        <dbReference type="EMBL" id="GBP03099.1"/>
    </source>
</evidence>
<dbReference type="EMBL" id="BGZK01003622">
    <property type="protein sequence ID" value="GBP03099.1"/>
    <property type="molecule type" value="Genomic_DNA"/>
</dbReference>
<dbReference type="AlphaFoldDB" id="A0A4C1SLR6"/>
<accession>A0A4C1SLR6</accession>